<dbReference type="Proteomes" id="UP000483820">
    <property type="component" value="Chromosome I"/>
</dbReference>
<dbReference type="KEGG" id="crq:GCK72_003122"/>
<feature type="domain" description="Sdz-33 F-box" evidence="2">
    <location>
        <begin position="59"/>
        <end position="113"/>
    </location>
</feature>
<protein>
    <recommendedName>
        <fullName evidence="2">Sdz-33 F-box domain-containing protein</fullName>
    </recommendedName>
</protein>
<organism evidence="3 4">
    <name type="scientific">Caenorhabditis remanei</name>
    <name type="common">Caenorhabditis vulgaris</name>
    <dbReference type="NCBI Taxonomy" id="31234"/>
    <lineage>
        <taxon>Eukaryota</taxon>
        <taxon>Metazoa</taxon>
        <taxon>Ecdysozoa</taxon>
        <taxon>Nematoda</taxon>
        <taxon>Chromadorea</taxon>
        <taxon>Rhabditida</taxon>
        <taxon>Rhabditina</taxon>
        <taxon>Rhabditomorpha</taxon>
        <taxon>Rhabditoidea</taxon>
        <taxon>Rhabditidae</taxon>
        <taxon>Peloderinae</taxon>
        <taxon>Caenorhabditis</taxon>
    </lineage>
</organism>
<comment type="caution">
    <text evidence="3">The sequence shown here is derived from an EMBL/GenBank/DDBJ whole genome shotgun (WGS) entry which is preliminary data.</text>
</comment>
<evidence type="ECO:0000256" key="1">
    <source>
        <dbReference type="SAM" id="MobiDB-lite"/>
    </source>
</evidence>
<dbReference type="EMBL" id="WUAV01000001">
    <property type="protein sequence ID" value="KAF1771296.1"/>
    <property type="molecule type" value="Genomic_DNA"/>
</dbReference>
<sequence length="246" mass="26670">MLFDLQQEFKMLNIPFNGSKDRDLLFDQISNNFELVEEFSISSVVNPGFRPVFASWPQKISVRRFDWFTVESLLACTCSRITLEDSHLKNKHLDDILKKWKTGGFPNLKRLTINSLMITDDGEHILGIRKRRAGELPNLKRLMTNIQKISNNGAKTMTKTLSSYGVETAGPPGPAGADGNPGTEEAVGNPWTAGADASQEAPGHFCFDCPSGPAGPTGNAGPLRPRGGPGAIRNTRPVGAGEPPGP</sequence>
<gene>
    <name evidence="3" type="ORF">GCK72_003122</name>
</gene>
<dbReference type="InterPro" id="IPR012885">
    <property type="entry name" value="F-box_Sdz-33"/>
</dbReference>
<name>A0A6A5HWL9_CAERE</name>
<dbReference type="PANTHER" id="PTHR21503:SF52">
    <property type="entry name" value="F-BOX DOMAIN-CONTAINING PROTEIN"/>
    <property type="match status" value="1"/>
</dbReference>
<dbReference type="Pfam" id="PF07735">
    <property type="entry name" value="FBA_2"/>
    <property type="match status" value="1"/>
</dbReference>
<feature type="region of interest" description="Disordered" evidence="1">
    <location>
        <begin position="191"/>
        <end position="246"/>
    </location>
</feature>
<evidence type="ECO:0000259" key="2">
    <source>
        <dbReference type="Pfam" id="PF07735"/>
    </source>
</evidence>
<dbReference type="AlphaFoldDB" id="A0A6A5HWL9"/>
<accession>A0A6A5HWL9</accession>
<dbReference type="CTD" id="78773524"/>
<dbReference type="RefSeq" id="XP_053592472.1">
    <property type="nucleotide sequence ID" value="XM_053723827.1"/>
</dbReference>
<dbReference type="GeneID" id="78773524"/>
<reference evidence="3 4" key="1">
    <citation type="submission" date="2019-12" db="EMBL/GenBank/DDBJ databases">
        <title>Chromosome-level assembly of the Caenorhabditis remanei genome.</title>
        <authorList>
            <person name="Teterina A.A."/>
            <person name="Willis J.H."/>
            <person name="Phillips P.C."/>
        </authorList>
    </citation>
    <scope>NUCLEOTIDE SEQUENCE [LARGE SCALE GENOMIC DNA]</scope>
    <source>
        <strain evidence="3 4">PX506</strain>
        <tissue evidence="3">Whole organism</tissue>
    </source>
</reference>
<proteinExistence type="predicted"/>
<dbReference type="PANTHER" id="PTHR21503">
    <property type="entry name" value="F-BOX-CONTAINING HYPOTHETICAL PROTEIN C.ELEGANS"/>
    <property type="match status" value="1"/>
</dbReference>
<evidence type="ECO:0000313" key="3">
    <source>
        <dbReference type="EMBL" id="KAF1771296.1"/>
    </source>
</evidence>
<evidence type="ECO:0000313" key="4">
    <source>
        <dbReference type="Proteomes" id="UP000483820"/>
    </source>
</evidence>